<dbReference type="AlphaFoldDB" id="A0A7C3VNM8"/>
<comment type="caution">
    <text evidence="1">The sequence shown here is derived from an EMBL/GenBank/DDBJ whole genome shotgun (WGS) entry which is preliminary data.</text>
</comment>
<evidence type="ECO:0000313" key="1">
    <source>
        <dbReference type="EMBL" id="HGG00690.1"/>
    </source>
</evidence>
<proteinExistence type="predicted"/>
<sequence>MDASKFLQHLQQWEEPFTLGRSDSGPSFNDEAIHQGAYTHNPEMYALYSLAPGVPPSQQVRILFQLLRSSRAGMAPEMRRTLERVTTFLLKAIDPDAVLTVFLSLRRVRANHKHTTKAILGYILNHPHCLELAGSRRPAVVDCLEHASGKNPTRASAKMLLGTKPAEETYLHRHLLKFGRDAEAVKSLFGYLYGEERYGGNGDYRGEYLRYGALLQARVERPATITATNRGDISATLVHIYRGGSSPELQVGLDNYVVAAAKELPRFDGKVALVLDASASTRGYGQREFCNISQSVALQLLLEQCCTSLEVVTVGGAGRIPQPEGTTDLALALISALEGEPDLVAIASDGYENLYPGDLARVAATLPQLGIDTPVVFCHSKFTGSDDLSQRRPAPHLPQLEFWHENDFENVLVTLFSMAKPQLSEPGLRQFFLAKLERLLAIG</sequence>
<reference evidence="1" key="1">
    <citation type="journal article" date="2020" name="mSystems">
        <title>Genome- and Community-Level Interaction Insights into Carbon Utilization and Element Cycling Functions of Hydrothermarchaeota in Hydrothermal Sediment.</title>
        <authorList>
            <person name="Zhou Z."/>
            <person name="Liu Y."/>
            <person name="Xu W."/>
            <person name="Pan J."/>
            <person name="Luo Z.H."/>
            <person name="Li M."/>
        </authorList>
    </citation>
    <scope>NUCLEOTIDE SEQUENCE [LARGE SCALE GENOMIC DNA]</scope>
    <source>
        <strain evidence="1">SpSt-374</strain>
    </source>
</reference>
<organism evidence="1">
    <name type="scientific">Planktothricoides sp. SpSt-374</name>
    <dbReference type="NCBI Taxonomy" id="2282167"/>
    <lineage>
        <taxon>Bacteria</taxon>
        <taxon>Bacillati</taxon>
        <taxon>Cyanobacteriota</taxon>
        <taxon>Cyanophyceae</taxon>
        <taxon>Oscillatoriophycideae</taxon>
        <taxon>Oscillatoriales</taxon>
        <taxon>Oscillatoriaceae</taxon>
        <taxon>Planktothricoides</taxon>
    </lineage>
</organism>
<name>A0A7C3VNM8_9CYAN</name>
<gene>
    <name evidence="1" type="ORF">ENR15_08585</name>
</gene>
<accession>A0A7C3VNM8</accession>
<protein>
    <submittedName>
        <fullName evidence="1">VWA domain-containing protein</fullName>
    </submittedName>
</protein>
<dbReference type="EMBL" id="DSPX01000083">
    <property type="protein sequence ID" value="HGG00690.1"/>
    <property type="molecule type" value="Genomic_DNA"/>
</dbReference>